<gene>
    <name evidence="2" type="ORF">HLH33_07320</name>
</gene>
<dbReference type="SUPFAM" id="SSF143744">
    <property type="entry name" value="GlcG-like"/>
    <property type="match status" value="1"/>
</dbReference>
<keyword evidence="1" id="KW-0732">Signal</keyword>
<dbReference type="Proteomes" id="UP000550787">
    <property type="component" value="Unassembled WGS sequence"/>
</dbReference>
<comment type="caution">
    <text evidence="2">The sequence shown here is derived from an EMBL/GenBank/DDBJ whole genome shotgun (WGS) entry which is preliminary data.</text>
</comment>
<evidence type="ECO:0000313" key="3">
    <source>
        <dbReference type="Proteomes" id="UP000550787"/>
    </source>
</evidence>
<accession>A0A7W4FE79</accession>
<dbReference type="AlphaFoldDB" id="A0A7W4FE79"/>
<evidence type="ECO:0000313" key="2">
    <source>
        <dbReference type="EMBL" id="MBB2156120.1"/>
    </source>
</evidence>
<dbReference type="PANTHER" id="PTHR34309:SF1">
    <property type="entry name" value="PROTEIN GLCG"/>
    <property type="match status" value="1"/>
</dbReference>
<feature type="signal peptide" evidence="1">
    <location>
        <begin position="1"/>
        <end position="25"/>
    </location>
</feature>
<name>A0A7W4FE79_GLUDI</name>
<dbReference type="InterPro" id="IPR038084">
    <property type="entry name" value="PduO/GlcC-like_sf"/>
</dbReference>
<evidence type="ECO:0000256" key="1">
    <source>
        <dbReference type="SAM" id="SignalP"/>
    </source>
</evidence>
<reference evidence="2 3" key="1">
    <citation type="submission" date="2020-04" db="EMBL/GenBank/DDBJ databases">
        <title>Description of novel Gluconacetobacter.</title>
        <authorList>
            <person name="Sombolestani A."/>
        </authorList>
    </citation>
    <scope>NUCLEOTIDE SEQUENCE [LARGE SCALE GENOMIC DNA]</scope>
    <source>
        <strain evidence="2 3">LMG 7603</strain>
    </source>
</reference>
<dbReference type="InterPro" id="IPR052517">
    <property type="entry name" value="GlcG_carb_metab_protein"/>
</dbReference>
<dbReference type="Pfam" id="PF03928">
    <property type="entry name" value="HbpS-like"/>
    <property type="match status" value="1"/>
</dbReference>
<dbReference type="InterPro" id="IPR005624">
    <property type="entry name" value="PduO/GlcC-like"/>
</dbReference>
<feature type="chain" id="PRO_5031495076" evidence="1">
    <location>
        <begin position="26"/>
        <end position="166"/>
    </location>
</feature>
<dbReference type="RefSeq" id="WP_183115683.1">
    <property type="nucleotide sequence ID" value="NZ_JABEQG010000010.1"/>
</dbReference>
<organism evidence="2 3">
    <name type="scientific">Gluconacetobacter diazotrophicus</name>
    <name type="common">Acetobacter diazotrophicus</name>
    <dbReference type="NCBI Taxonomy" id="33996"/>
    <lineage>
        <taxon>Bacteria</taxon>
        <taxon>Pseudomonadati</taxon>
        <taxon>Pseudomonadota</taxon>
        <taxon>Alphaproteobacteria</taxon>
        <taxon>Acetobacterales</taxon>
        <taxon>Acetobacteraceae</taxon>
        <taxon>Gluconacetobacter</taxon>
    </lineage>
</organism>
<protein>
    <submittedName>
        <fullName evidence="2">Heme-binding protein</fullName>
    </submittedName>
</protein>
<dbReference type="Gene3D" id="3.30.450.150">
    <property type="entry name" value="Haem-degrading domain"/>
    <property type="match status" value="1"/>
</dbReference>
<proteinExistence type="predicted"/>
<sequence>MKRKLFLISFLAGIFTVLPMSRLVAAPSSAPDGAPTLDQARAMARAAERRAVENHTSVAVTIVDAGGFPILVERMEGSQLASLALAERKARSAVLYKRPSASFEQALAGGRMAVLALPDAMPAAGGIPIIEDGRVIGAIGVSGGSNPQDEQAAEAGMAVWTGHDAG</sequence>
<dbReference type="EMBL" id="JABEQG010000010">
    <property type="protein sequence ID" value="MBB2156120.1"/>
    <property type="molecule type" value="Genomic_DNA"/>
</dbReference>
<dbReference type="PANTHER" id="PTHR34309">
    <property type="entry name" value="SLR1406 PROTEIN"/>
    <property type="match status" value="1"/>
</dbReference>